<dbReference type="RefSeq" id="WP_033677243.1">
    <property type="nucleotide sequence ID" value="NZ_JOTM01000029.1"/>
</dbReference>
<accession>A0A073K5G3</accession>
<evidence type="ECO:0000256" key="1">
    <source>
        <dbReference type="SAM" id="SignalP"/>
    </source>
</evidence>
<dbReference type="OrthoDB" id="9774911at2"/>
<dbReference type="STRING" id="574375.AZF08_09600"/>
<name>A0A073K5G3_9BACI</name>
<dbReference type="eggNOG" id="COG0823">
    <property type="taxonomic scope" value="Bacteria"/>
</dbReference>
<protein>
    <recommendedName>
        <fullName evidence="4">Translocation protein TolB</fullName>
    </recommendedName>
</protein>
<evidence type="ECO:0008006" key="4">
    <source>
        <dbReference type="Google" id="ProtNLM"/>
    </source>
</evidence>
<dbReference type="PANTHER" id="PTHR36842:SF1">
    <property type="entry name" value="PROTEIN TOLB"/>
    <property type="match status" value="1"/>
</dbReference>
<dbReference type="PANTHER" id="PTHR36842">
    <property type="entry name" value="PROTEIN TOLB HOMOLOG"/>
    <property type="match status" value="1"/>
</dbReference>
<sequence length="405" mass="46623">MGIRILLIIILISIHFSTSASAEVPLKAAFIRDHQLWMKEEDKEIQLTTGRYVYSPQWSKDGRFIAYLDGDELAEKTFLFIYDSKEKENYQPYSTIETRNFQWSPISNQLAYNAGGVLNVTKTKNGRPKGFENVSLGVSDFAWFPNGKEFIVSSQSNLLPTGWEPVHLFKVPVDANLDSNKIKPFYTIQTNTTDLFAIDAEYFKWSADGKWVSFLATPTASWSNDSNTLCVLSSVGDHFQVVGKMLWYEDWIKWAPTKNKLAFISGEGRFFVENKKTTVTDIPTLNERKEYTPKGYVDLDLDWFSPDKVIVARTKENKEWKEGPVPTMFTTLYLINIKSGEQKQITFPKKNELDYEPQVVGSYITWYRKTEKENQGDVWVKNGINGPEHRWLKNVGSAPIFFNKK</sequence>
<reference evidence="2 3" key="1">
    <citation type="submission" date="2014-06" db="EMBL/GenBank/DDBJ databases">
        <title>Draft genome sequence of Bacillus gaemokensis JCM 15801 (MCCC 1A00707).</title>
        <authorList>
            <person name="Lai Q."/>
            <person name="Liu Y."/>
            <person name="Shao Z."/>
        </authorList>
    </citation>
    <scope>NUCLEOTIDE SEQUENCE [LARGE SCALE GENOMIC DNA]</scope>
    <source>
        <strain evidence="2 3">JCM 15801</strain>
    </source>
</reference>
<dbReference type="EMBL" id="JOTM01000029">
    <property type="protein sequence ID" value="KEK22524.1"/>
    <property type="molecule type" value="Genomic_DNA"/>
</dbReference>
<gene>
    <name evidence="2" type="ORF">BAGA_17575</name>
</gene>
<feature type="signal peptide" evidence="1">
    <location>
        <begin position="1"/>
        <end position="22"/>
    </location>
</feature>
<feature type="chain" id="PRO_5001692423" description="Translocation protein TolB" evidence="1">
    <location>
        <begin position="23"/>
        <end position="405"/>
    </location>
</feature>
<comment type="caution">
    <text evidence="2">The sequence shown here is derived from an EMBL/GenBank/DDBJ whole genome shotgun (WGS) entry which is preliminary data.</text>
</comment>
<evidence type="ECO:0000313" key="3">
    <source>
        <dbReference type="Proteomes" id="UP000027778"/>
    </source>
</evidence>
<proteinExistence type="predicted"/>
<evidence type="ECO:0000313" key="2">
    <source>
        <dbReference type="EMBL" id="KEK22524.1"/>
    </source>
</evidence>
<keyword evidence="1" id="KW-0732">Signal</keyword>
<dbReference type="Proteomes" id="UP000027778">
    <property type="component" value="Unassembled WGS sequence"/>
</dbReference>
<keyword evidence="3" id="KW-1185">Reference proteome</keyword>
<dbReference type="SUPFAM" id="SSF82171">
    <property type="entry name" value="DPP6 N-terminal domain-like"/>
    <property type="match status" value="1"/>
</dbReference>
<dbReference type="AlphaFoldDB" id="A0A073K5G3"/>
<dbReference type="InterPro" id="IPR011042">
    <property type="entry name" value="6-blade_b-propeller_TolB-like"/>
</dbReference>
<organism evidence="2 3">
    <name type="scientific">Bacillus gaemokensis</name>
    <dbReference type="NCBI Taxonomy" id="574375"/>
    <lineage>
        <taxon>Bacteria</taxon>
        <taxon>Bacillati</taxon>
        <taxon>Bacillota</taxon>
        <taxon>Bacilli</taxon>
        <taxon>Bacillales</taxon>
        <taxon>Bacillaceae</taxon>
        <taxon>Bacillus</taxon>
        <taxon>Bacillus cereus group</taxon>
    </lineage>
</organism>
<dbReference type="Gene3D" id="2.120.10.30">
    <property type="entry name" value="TolB, C-terminal domain"/>
    <property type="match status" value="1"/>
</dbReference>